<organism evidence="1">
    <name type="scientific">Arundo donax</name>
    <name type="common">Giant reed</name>
    <name type="synonym">Donax arundinaceus</name>
    <dbReference type="NCBI Taxonomy" id="35708"/>
    <lineage>
        <taxon>Eukaryota</taxon>
        <taxon>Viridiplantae</taxon>
        <taxon>Streptophyta</taxon>
        <taxon>Embryophyta</taxon>
        <taxon>Tracheophyta</taxon>
        <taxon>Spermatophyta</taxon>
        <taxon>Magnoliopsida</taxon>
        <taxon>Liliopsida</taxon>
        <taxon>Poales</taxon>
        <taxon>Poaceae</taxon>
        <taxon>PACMAD clade</taxon>
        <taxon>Arundinoideae</taxon>
        <taxon>Arundineae</taxon>
        <taxon>Arundo</taxon>
    </lineage>
</organism>
<sequence length="41" mass="4848">MLHVTMPCHYASVNCKIWHTFLYFCLMPCHYASENLLKVDS</sequence>
<accession>A0A0A9CQQ9</accession>
<evidence type="ECO:0000313" key="1">
    <source>
        <dbReference type="EMBL" id="JAD76778.1"/>
    </source>
</evidence>
<protein>
    <submittedName>
        <fullName evidence="1">Uncharacterized protein</fullName>
    </submittedName>
</protein>
<reference evidence="1" key="2">
    <citation type="journal article" date="2015" name="Data Brief">
        <title>Shoot transcriptome of the giant reed, Arundo donax.</title>
        <authorList>
            <person name="Barrero R.A."/>
            <person name="Guerrero F.D."/>
            <person name="Moolhuijzen P."/>
            <person name="Goolsby J.A."/>
            <person name="Tidwell J."/>
            <person name="Bellgard S.E."/>
            <person name="Bellgard M.I."/>
        </authorList>
    </citation>
    <scope>NUCLEOTIDE SEQUENCE</scope>
    <source>
        <tissue evidence="1">Shoot tissue taken approximately 20 cm above the soil surface</tissue>
    </source>
</reference>
<name>A0A0A9CQQ9_ARUDO</name>
<proteinExistence type="predicted"/>
<reference evidence="1" key="1">
    <citation type="submission" date="2014-09" db="EMBL/GenBank/DDBJ databases">
        <authorList>
            <person name="Magalhaes I.L.F."/>
            <person name="Oliveira U."/>
            <person name="Santos F.R."/>
            <person name="Vidigal T.H.D.A."/>
            <person name="Brescovit A.D."/>
            <person name="Santos A.J."/>
        </authorList>
    </citation>
    <scope>NUCLEOTIDE SEQUENCE</scope>
    <source>
        <tissue evidence="1">Shoot tissue taken approximately 20 cm above the soil surface</tissue>
    </source>
</reference>
<dbReference type="AlphaFoldDB" id="A0A0A9CQQ9"/>
<dbReference type="EMBL" id="GBRH01221117">
    <property type="protein sequence ID" value="JAD76778.1"/>
    <property type="molecule type" value="Transcribed_RNA"/>
</dbReference>